<name>A0A7W6D514_9HYPH</name>
<dbReference type="EMBL" id="JACIEE010000004">
    <property type="protein sequence ID" value="MBB3976881.1"/>
    <property type="molecule type" value="Genomic_DNA"/>
</dbReference>
<evidence type="ECO:0000256" key="1">
    <source>
        <dbReference type="SAM" id="MobiDB-lite"/>
    </source>
</evidence>
<feature type="compositionally biased region" description="Low complexity" evidence="1">
    <location>
        <begin position="106"/>
        <end position="121"/>
    </location>
</feature>
<evidence type="ECO:0000313" key="3">
    <source>
        <dbReference type="Proteomes" id="UP000574761"/>
    </source>
</evidence>
<dbReference type="Proteomes" id="UP000574761">
    <property type="component" value="Unassembled WGS sequence"/>
</dbReference>
<evidence type="ECO:0000313" key="2">
    <source>
        <dbReference type="EMBL" id="MBB3976881.1"/>
    </source>
</evidence>
<sequence>MEPEKPPRRKKGATPVTIDLEAAPATEEAKTAPSVPGDEPDVAAGGTDASRTDAAPDERLPNQESPEQVPSEQVAAEQATTAQVIVEQETTGREPFSSADEPAPKPAADTGPAATAPAFEEPPAEARYEQQFEAAPPPHTLQPPSKSGAFAAAIVGGLVALAGAGALQYGGYLPALGPGGSSGGEPAAISAELEALKSQVNTLRSAAPAPAADLQPIESRLAALEQATANPVAGGVDEAAQQSIATLQATVGKLTADVAALGDRAAATERAVSDQSAQLAERIDAAEQKLAEPRNDVAMARAVAATALKTAIDRGGPYLAELEAYASVSPDDTSVAPLREHAPTGVASRADLVRQFQPVADQMIEAVHQPTGEQGIVDRLLASASSVITVRPVGSVEGDSPEAIVARIENKLQNGDLKGAQIEWQTLPETARNAGAPFKAELDRRIAVEDGVGAIVSGAMAKNGNQG</sequence>
<protein>
    <recommendedName>
        <fullName evidence="4">Inner membrane protein</fullName>
    </recommendedName>
</protein>
<feature type="compositionally biased region" description="Polar residues" evidence="1">
    <location>
        <begin position="62"/>
        <end position="71"/>
    </location>
</feature>
<dbReference type="AlphaFoldDB" id="A0A7W6D514"/>
<accession>A0A7W6D514</accession>
<feature type="region of interest" description="Disordered" evidence="1">
    <location>
        <begin position="1"/>
        <end position="146"/>
    </location>
</feature>
<organism evidence="2 3">
    <name type="scientific">Mycoplana azooxidifex</name>
    <dbReference type="NCBI Taxonomy" id="1636188"/>
    <lineage>
        <taxon>Bacteria</taxon>
        <taxon>Pseudomonadati</taxon>
        <taxon>Pseudomonadota</taxon>
        <taxon>Alphaproteobacteria</taxon>
        <taxon>Hyphomicrobiales</taxon>
        <taxon>Rhizobiaceae</taxon>
        <taxon>Mycoplana</taxon>
    </lineage>
</organism>
<comment type="caution">
    <text evidence="2">The sequence shown here is derived from an EMBL/GenBank/DDBJ whole genome shotgun (WGS) entry which is preliminary data.</text>
</comment>
<feature type="compositionally biased region" description="Low complexity" evidence="1">
    <location>
        <begin position="72"/>
        <end position="84"/>
    </location>
</feature>
<evidence type="ECO:0008006" key="4">
    <source>
        <dbReference type="Google" id="ProtNLM"/>
    </source>
</evidence>
<dbReference type="RefSeq" id="WP_183803201.1">
    <property type="nucleotide sequence ID" value="NZ_JACIEE010000004.1"/>
</dbReference>
<reference evidence="2 3" key="1">
    <citation type="submission" date="2020-08" db="EMBL/GenBank/DDBJ databases">
        <title>Genomic Encyclopedia of Type Strains, Phase IV (KMG-IV): sequencing the most valuable type-strain genomes for metagenomic binning, comparative biology and taxonomic classification.</title>
        <authorList>
            <person name="Goeker M."/>
        </authorList>
    </citation>
    <scope>NUCLEOTIDE SEQUENCE [LARGE SCALE GENOMIC DNA]</scope>
    <source>
        <strain evidence="2 3">DSM 100211</strain>
    </source>
</reference>
<gene>
    <name evidence="2" type="ORF">GGQ64_002081</name>
</gene>
<feature type="compositionally biased region" description="Basic and acidic residues" evidence="1">
    <location>
        <begin position="50"/>
        <end position="61"/>
    </location>
</feature>
<proteinExistence type="predicted"/>
<keyword evidence="3" id="KW-1185">Reference proteome</keyword>